<dbReference type="InterPro" id="IPR001375">
    <property type="entry name" value="Peptidase_S9_cat"/>
</dbReference>
<keyword evidence="5" id="KW-1185">Reference proteome</keyword>
<dbReference type="KEGG" id="lab:LA76x_1682"/>
<evidence type="ECO:0000256" key="1">
    <source>
        <dbReference type="ARBA" id="ARBA00022801"/>
    </source>
</evidence>
<dbReference type="GO" id="GO:0006508">
    <property type="term" value="P:proteolysis"/>
    <property type="evidence" value="ECO:0007669"/>
    <property type="project" value="InterPro"/>
</dbReference>
<evidence type="ECO:0000313" key="5">
    <source>
        <dbReference type="Proteomes" id="UP000060787"/>
    </source>
</evidence>
<protein>
    <submittedName>
        <fullName evidence="4">Alpha/beta hydrolase fold family protein</fullName>
    </submittedName>
</protein>
<dbReference type="RefSeq" id="WP_082647758.1">
    <property type="nucleotide sequence ID" value="NZ_CP011129.1"/>
</dbReference>
<dbReference type="PANTHER" id="PTHR42776">
    <property type="entry name" value="SERINE PEPTIDASE S9 FAMILY MEMBER"/>
    <property type="match status" value="1"/>
</dbReference>
<dbReference type="eggNOG" id="COG1506">
    <property type="taxonomic scope" value="Bacteria"/>
</dbReference>
<dbReference type="GO" id="GO:0004252">
    <property type="term" value="F:serine-type endopeptidase activity"/>
    <property type="evidence" value="ECO:0007669"/>
    <property type="project" value="TreeGrafter"/>
</dbReference>
<organism evidence="4 5">
    <name type="scientific">Lysobacter antibioticus</name>
    <dbReference type="NCBI Taxonomy" id="84531"/>
    <lineage>
        <taxon>Bacteria</taxon>
        <taxon>Pseudomonadati</taxon>
        <taxon>Pseudomonadota</taxon>
        <taxon>Gammaproteobacteria</taxon>
        <taxon>Lysobacterales</taxon>
        <taxon>Lysobacteraceae</taxon>
        <taxon>Lysobacter</taxon>
    </lineage>
</organism>
<sequence length="681" mass="74242">MKHRGSALLLAGLLAAPIVDVVAAENAVSAGAAQGAAVQGVDVEAFVKPDTFTDVKLSPTGEFYAASVPMEDETALVIFTRADMKRTGTFRVGKNNHVDDFWWVSPTRVLIGMAQKLGSRDAPIPTGELFAINANGTGADVLIGYRVQSRGAGTRIQPKKVEDVAGFLVDDLPADDKGVVISVQQFSADAYTRAERLDTITGQRNRLAIAPVRNARYMTDNAGVVRFALGFGTDLRRKLFYRADEKAEWALLGSDTQDEVMDHPIGFSADDSVAYFQSEQTQGPDAIVAYDLATRTRKEVLRDKTADPDRIIYRNNTRIPVGVFFADGKPRTVFFDNASPEARQYRSLEAAFPGDAVRITSQSADGQLALVQVWNDRSPGDLFLFDKANKHAAHVLSRRSWFDPAKRAPVRAINLRARDGLPLSGLLTTPKDSSGKSLPLVVMPHGGPFGIQDAWRFDDDSQLLADAGYAVLQLNYRGSGGYGRAFLEAGKREWGGKMQDDVTDATRWAIEQGIADPSRICLYGASYGAYASLMGVAKEPALYRCAAGYVGVYDLPMMHTTGDIQRRGSGEAYLRSWLGSPEALDKVSPTRLADRIKVPVFLAAGGEDERAPIVHSEKMEKALRQAGVPVETLYYKTEGHGFYREEHQREYYARLLAFLSKSLGGRLAAAPKVDAASTGKK</sequence>
<dbReference type="SUPFAM" id="SSF82171">
    <property type="entry name" value="DPP6 N-terminal domain-like"/>
    <property type="match status" value="1"/>
</dbReference>
<evidence type="ECO:0000256" key="2">
    <source>
        <dbReference type="SAM" id="SignalP"/>
    </source>
</evidence>
<evidence type="ECO:0000313" key="4">
    <source>
        <dbReference type="EMBL" id="ALN79838.1"/>
    </source>
</evidence>
<dbReference type="Gene3D" id="3.40.50.1820">
    <property type="entry name" value="alpha/beta hydrolase"/>
    <property type="match status" value="1"/>
</dbReference>
<dbReference type="PATRIC" id="fig|84531.8.peg.1711"/>
<dbReference type="SUPFAM" id="SSF53474">
    <property type="entry name" value="alpha/beta-Hydrolases"/>
    <property type="match status" value="1"/>
</dbReference>
<dbReference type="STRING" id="84531.LA76x_1682"/>
<dbReference type="EMBL" id="CP011129">
    <property type="protein sequence ID" value="ALN79838.1"/>
    <property type="molecule type" value="Genomic_DNA"/>
</dbReference>
<dbReference type="AlphaFoldDB" id="A0A0S2F8G3"/>
<keyword evidence="2" id="KW-0732">Signal</keyword>
<accession>A0A0S2F8G3</accession>
<proteinExistence type="predicted"/>
<feature type="domain" description="Peptidase S9 prolyl oligopeptidase catalytic" evidence="3">
    <location>
        <begin position="455"/>
        <end position="665"/>
    </location>
</feature>
<name>A0A0S2F8G3_LYSAN</name>
<dbReference type="Proteomes" id="UP000060787">
    <property type="component" value="Chromosome"/>
</dbReference>
<gene>
    <name evidence="4" type="ORF">LA76x_1682</name>
</gene>
<dbReference type="PANTHER" id="PTHR42776:SF27">
    <property type="entry name" value="DIPEPTIDYL PEPTIDASE FAMILY MEMBER 6"/>
    <property type="match status" value="1"/>
</dbReference>
<dbReference type="InterPro" id="IPR029058">
    <property type="entry name" value="AB_hydrolase_fold"/>
</dbReference>
<evidence type="ECO:0000259" key="3">
    <source>
        <dbReference type="Pfam" id="PF00326"/>
    </source>
</evidence>
<feature type="signal peptide" evidence="2">
    <location>
        <begin position="1"/>
        <end position="23"/>
    </location>
</feature>
<dbReference type="Pfam" id="PF00326">
    <property type="entry name" value="Peptidase_S9"/>
    <property type="match status" value="1"/>
</dbReference>
<feature type="chain" id="PRO_5006596742" evidence="2">
    <location>
        <begin position="24"/>
        <end position="681"/>
    </location>
</feature>
<reference evidence="4 5" key="1">
    <citation type="journal article" date="2015" name="BMC Genomics">
        <title>Comparative genomics and metabolic profiling of the genus Lysobacter.</title>
        <authorList>
            <person name="de Bruijn I."/>
            <person name="Cheng X."/>
            <person name="de Jager V."/>
            <person name="Exposito R.G."/>
            <person name="Watrous J."/>
            <person name="Patel N."/>
            <person name="Postma J."/>
            <person name="Dorrestein P.C."/>
            <person name="Kobayashi D."/>
            <person name="Raaijmakers J.M."/>
        </authorList>
    </citation>
    <scope>NUCLEOTIDE SEQUENCE [LARGE SCALE GENOMIC DNA]</scope>
    <source>
        <strain evidence="4 5">76</strain>
    </source>
</reference>
<keyword evidence="1 4" id="KW-0378">Hydrolase</keyword>